<organism evidence="1">
    <name type="scientific">marine sediment metagenome</name>
    <dbReference type="NCBI Taxonomy" id="412755"/>
    <lineage>
        <taxon>unclassified sequences</taxon>
        <taxon>metagenomes</taxon>
        <taxon>ecological metagenomes</taxon>
    </lineage>
</organism>
<accession>X1J6E4</accession>
<sequence length="51" mass="5642">MSYNLLEERWIPVLRTDGKACRLGITAALTEAGKIRQIAASNPMDNVALLR</sequence>
<gene>
    <name evidence="1" type="ORF">S03H2_58708</name>
</gene>
<evidence type="ECO:0000313" key="1">
    <source>
        <dbReference type="EMBL" id="GAH89522.1"/>
    </source>
</evidence>
<feature type="non-terminal residue" evidence="1">
    <location>
        <position position="51"/>
    </location>
</feature>
<dbReference type="AlphaFoldDB" id="X1J6E4"/>
<dbReference type="EMBL" id="BARU01037712">
    <property type="protein sequence ID" value="GAH89522.1"/>
    <property type="molecule type" value="Genomic_DNA"/>
</dbReference>
<dbReference type="InterPro" id="IPR013381">
    <property type="entry name" value="CRISPR-assoc_prot_Cse1"/>
</dbReference>
<protein>
    <submittedName>
        <fullName evidence="1">Uncharacterized protein</fullName>
    </submittedName>
</protein>
<dbReference type="Pfam" id="PF09481">
    <property type="entry name" value="CRISPR_Cse1"/>
    <property type="match status" value="1"/>
</dbReference>
<reference evidence="1" key="1">
    <citation type="journal article" date="2014" name="Front. Microbiol.">
        <title>High frequency of phylogenetically diverse reductive dehalogenase-homologous genes in deep subseafloor sedimentary metagenomes.</title>
        <authorList>
            <person name="Kawai M."/>
            <person name="Futagami T."/>
            <person name="Toyoda A."/>
            <person name="Takaki Y."/>
            <person name="Nishi S."/>
            <person name="Hori S."/>
            <person name="Arai W."/>
            <person name="Tsubouchi T."/>
            <person name="Morono Y."/>
            <person name="Uchiyama I."/>
            <person name="Ito T."/>
            <person name="Fujiyama A."/>
            <person name="Inagaki F."/>
            <person name="Takami H."/>
        </authorList>
    </citation>
    <scope>NUCLEOTIDE SEQUENCE</scope>
    <source>
        <strain evidence="1">Expedition CK06-06</strain>
    </source>
</reference>
<comment type="caution">
    <text evidence="1">The sequence shown here is derived from an EMBL/GenBank/DDBJ whole genome shotgun (WGS) entry which is preliminary data.</text>
</comment>
<name>X1J6E4_9ZZZZ</name>
<proteinExistence type="predicted"/>